<accession>A0ACC2ZKD1</accession>
<sequence>MTTTTTSTDFPFPPALLPPFYTLQPVLSTRTSQLTSWSHLIQSYCRHHRLFQLSLRDAADGPLFYNRALGRRLNIKDAREVVEWMASKEGERGRSGLVGVEATGQKNTVLTLYELTESDATASQEFHGMDPELLQRSLQILVKRGKAQIFGSDDSLGVKFF</sequence>
<name>A0ACC2ZKD1_9PEZI</name>
<keyword evidence="2" id="KW-1185">Reference proteome</keyword>
<reference evidence="1" key="1">
    <citation type="submission" date="2022-10" db="EMBL/GenBank/DDBJ databases">
        <title>Culturing micro-colonial fungi from biological soil crusts in the Mojave desert and describing Neophaeococcomyces mojavensis, and introducing the new genera and species Taxawa tesnikishii.</title>
        <authorList>
            <person name="Kurbessoian T."/>
            <person name="Stajich J.E."/>
        </authorList>
    </citation>
    <scope>NUCLEOTIDE SEQUENCE</scope>
    <source>
        <strain evidence="1">JES_115</strain>
    </source>
</reference>
<comment type="caution">
    <text evidence="1">The sequence shown here is derived from an EMBL/GenBank/DDBJ whole genome shotgun (WGS) entry which is preliminary data.</text>
</comment>
<evidence type="ECO:0000313" key="2">
    <source>
        <dbReference type="Proteomes" id="UP001172680"/>
    </source>
</evidence>
<gene>
    <name evidence="1" type="ORF">H2199_001714</name>
</gene>
<dbReference type="EMBL" id="JAPDRP010000004">
    <property type="protein sequence ID" value="KAJ9647938.1"/>
    <property type="molecule type" value="Genomic_DNA"/>
</dbReference>
<protein>
    <submittedName>
        <fullName evidence="1">Uncharacterized protein</fullName>
    </submittedName>
</protein>
<organism evidence="1 2">
    <name type="scientific">Coniosporium tulheliwenetii</name>
    <dbReference type="NCBI Taxonomy" id="3383036"/>
    <lineage>
        <taxon>Eukaryota</taxon>
        <taxon>Fungi</taxon>
        <taxon>Dikarya</taxon>
        <taxon>Ascomycota</taxon>
        <taxon>Pezizomycotina</taxon>
        <taxon>Dothideomycetes</taxon>
        <taxon>Dothideomycetes incertae sedis</taxon>
        <taxon>Coniosporium</taxon>
    </lineage>
</organism>
<evidence type="ECO:0000313" key="1">
    <source>
        <dbReference type="EMBL" id="KAJ9647938.1"/>
    </source>
</evidence>
<dbReference type="Proteomes" id="UP001172680">
    <property type="component" value="Unassembled WGS sequence"/>
</dbReference>
<proteinExistence type="predicted"/>